<dbReference type="GO" id="GO:0003924">
    <property type="term" value="F:GTPase activity"/>
    <property type="evidence" value="ECO:0007669"/>
    <property type="project" value="InterPro"/>
</dbReference>
<dbReference type="EC" id="3.6.5.4" evidence="8"/>
<evidence type="ECO:0000256" key="8">
    <source>
        <dbReference type="ARBA" id="ARBA00035672"/>
    </source>
</evidence>
<evidence type="ECO:0000256" key="3">
    <source>
        <dbReference type="ARBA" id="ARBA00022801"/>
    </source>
</evidence>
<dbReference type="PANTHER" id="PTHR11564">
    <property type="entry name" value="SIGNAL RECOGNITION PARTICLE 54K PROTEIN SRP54"/>
    <property type="match status" value="1"/>
</dbReference>
<evidence type="ECO:0000256" key="2">
    <source>
        <dbReference type="ARBA" id="ARBA00022741"/>
    </source>
</evidence>
<dbReference type="Gene3D" id="1.20.120.140">
    <property type="entry name" value="Signal recognition particle SRP54, nucleotide-binding domain"/>
    <property type="match status" value="1"/>
</dbReference>
<dbReference type="Gene3D" id="1.10.260.30">
    <property type="entry name" value="Signal recognition particle, SRP54 subunit, M-domain"/>
    <property type="match status" value="1"/>
</dbReference>
<keyword evidence="2" id="KW-0547">Nucleotide-binding</keyword>
<dbReference type="SMART" id="SM00963">
    <property type="entry name" value="SRP54_N"/>
    <property type="match status" value="1"/>
</dbReference>
<evidence type="ECO:0000256" key="4">
    <source>
        <dbReference type="ARBA" id="ARBA00022884"/>
    </source>
</evidence>
<evidence type="ECO:0000256" key="6">
    <source>
        <dbReference type="ARBA" id="ARBA00023135"/>
    </source>
</evidence>
<evidence type="ECO:0000259" key="9">
    <source>
        <dbReference type="PROSITE" id="PS00300"/>
    </source>
</evidence>
<dbReference type="GO" id="GO:0008312">
    <property type="term" value="F:7S RNA binding"/>
    <property type="evidence" value="ECO:0007669"/>
    <property type="project" value="InterPro"/>
</dbReference>
<dbReference type="SUPFAM" id="SSF47446">
    <property type="entry name" value="Signal peptide-binding domain"/>
    <property type="match status" value="1"/>
</dbReference>
<dbReference type="InterPro" id="IPR004125">
    <property type="entry name" value="Signal_recog_particle_SRP54_M"/>
</dbReference>
<keyword evidence="6" id="KW-0733">Signal recognition particle</keyword>
<reference evidence="10" key="1">
    <citation type="submission" date="2018-05" db="EMBL/GenBank/DDBJ databases">
        <authorList>
            <person name="Lanie J.A."/>
            <person name="Ng W.-L."/>
            <person name="Kazmierczak K.M."/>
            <person name="Andrzejewski T.M."/>
            <person name="Davidsen T.M."/>
            <person name="Wayne K.J."/>
            <person name="Tettelin H."/>
            <person name="Glass J.I."/>
            <person name="Rusch D."/>
            <person name="Podicherti R."/>
            <person name="Tsui H.-C.T."/>
            <person name="Winkler M.E."/>
        </authorList>
    </citation>
    <scope>NUCLEOTIDE SEQUENCE</scope>
</reference>
<dbReference type="SUPFAM" id="SSF52540">
    <property type="entry name" value="P-loop containing nucleoside triphosphate hydrolases"/>
    <property type="match status" value="1"/>
</dbReference>
<dbReference type="InterPro" id="IPR042101">
    <property type="entry name" value="SRP54_N_sf"/>
</dbReference>
<dbReference type="InterPro" id="IPR013822">
    <property type="entry name" value="Signal_recog_particl_SRP54_hlx"/>
</dbReference>
<dbReference type="SMART" id="SM00382">
    <property type="entry name" value="AAA"/>
    <property type="match status" value="1"/>
</dbReference>
<keyword evidence="4" id="KW-0694">RNA-binding</keyword>
<comment type="similarity">
    <text evidence="1">Belongs to the GTP-binding SRP family. SRP54 subfamily.</text>
</comment>
<keyword evidence="5" id="KW-0342">GTP-binding</keyword>
<evidence type="ECO:0000256" key="5">
    <source>
        <dbReference type="ARBA" id="ARBA00023134"/>
    </source>
</evidence>
<dbReference type="AlphaFoldDB" id="A0A381V244"/>
<accession>A0A381V244</accession>
<name>A0A381V244_9ZZZZ</name>
<dbReference type="InterPro" id="IPR027417">
    <property type="entry name" value="P-loop_NTPase"/>
</dbReference>
<dbReference type="Pfam" id="PF02881">
    <property type="entry name" value="SRP54_N"/>
    <property type="match status" value="1"/>
</dbReference>
<dbReference type="InterPro" id="IPR036891">
    <property type="entry name" value="Signal_recog_part_SRP54_M_sf"/>
</dbReference>
<dbReference type="HAMAP" id="MF_00306">
    <property type="entry name" value="SRP54"/>
    <property type="match status" value="1"/>
</dbReference>
<dbReference type="NCBIfam" id="TIGR00959">
    <property type="entry name" value="ffh"/>
    <property type="match status" value="1"/>
</dbReference>
<proteinExistence type="inferred from homology"/>
<evidence type="ECO:0000313" key="10">
    <source>
        <dbReference type="EMBL" id="SVA34459.1"/>
    </source>
</evidence>
<dbReference type="EMBL" id="UINC01007654">
    <property type="protein sequence ID" value="SVA34459.1"/>
    <property type="molecule type" value="Genomic_DNA"/>
</dbReference>
<dbReference type="SMART" id="SM00962">
    <property type="entry name" value="SRP54"/>
    <property type="match status" value="1"/>
</dbReference>
<dbReference type="Pfam" id="PF02978">
    <property type="entry name" value="SRP_SPB"/>
    <property type="match status" value="1"/>
</dbReference>
<evidence type="ECO:0000256" key="1">
    <source>
        <dbReference type="ARBA" id="ARBA00005450"/>
    </source>
</evidence>
<keyword evidence="7" id="KW-0687">Ribonucleoprotein</keyword>
<dbReference type="CDD" id="cd18539">
    <property type="entry name" value="SRP_G"/>
    <property type="match status" value="1"/>
</dbReference>
<keyword evidence="3" id="KW-0378">Hydrolase</keyword>
<dbReference type="InterPro" id="IPR003593">
    <property type="entry name" value="AAA+_ATPase"/>
</dbReference>
<evidence type="ECO:0000256" key="7">
    <source>
        <dbReference type="ARBA" id="ARBA00023274"/>
    </source>
</evidence>
<dbReference type="FunFam" id="3.40.50.300:FF:000022">
    <property type="entry name" value="Signal recognition particle 54 kDa subunit"/>
    <property type="match status" value="1"/>
</dbReference>
<feature type="domain" description="SRP54-type proteins GTP-binding" evidence="9">
    <location>
        <begin position="300"/>
        <end position="313"/>
    </location>
</feature>
<organism evidence="10">
    <name type="scientific">marine metagenome</name>
    <dbReference type="NCBI Taxonomy" id="408172"/>
    <lineage>
        <taxon>unclassified sequences</taxon>
        <taxon>metagenomes</taxon>
        <taxon>ecological metagenomes</taxon>
    </lineage>
</organism>
<dbReference type="InterPro" id="IPR004780">
    <property type="entry name" value="SRP"/>
</dbReference>
<dbReference type="GO" id="GO:0005525">
    <property type="term" value="F:GTP binding"/>
    <property type="evidence" value="ECO:0007669"/>
    <property type="project" value="UniProtKB-KW"/>
</dbReference>
<protein>
    <recommendedName>
        <fullName evidence="8">signal-recognition-particle GTPase</fullName>
        <ecNumber evidence="8">3.6.5.4</ecNumber>
    </recommendedName>
</protein>
<dbReference type="GO" id="GO:0006614">
    <property type="term" value="P:SRP-dependent cotranslational protein targeting to membrane"/>
    <property type="evidence" value="ECO:0007669"/>
    <property type="project" value="InterPro"/>
</dbReference>
<dbReference type="PROSITE" id="PS00300">
    <property type="entry name" value="SRP54"/>
    <property type="match status" value="1"/>
</dbReference>
<sequence>MVALWTISLAHPMNAVKVGFRVPIIGLEKGRRMFESLSDRLSRTARGLAGKRLTETNIQDALREVRRSLLEADVALDVVTSFVASVQQRAIGEKVVSSLNAHDAFVKIVHRELIELMGVANDSLDLAAPPPVVVLMAGLQGSGKTTTVAKLARFLREREGKKVAVVSADIYRPAAIDQLRRLAEEVQARFIASTQSESPLDIVNRALTDARTQFDDVLIVDTAGRLSIDEEMMTEIASLHQALTPVETLFVVDAMTGQDAALTSKAFDEAIPLTGVVLTKTDGDARGGAALSVRAVTGKPVKFLGTGEKSDGLEAFHPDRIASRILGMGDVLTLIEEVERKVDKKKTSRLARKIKRGRKFDLEDFREQLGQMAQLGGMSNMLEKLPGGGMLPANAQGQVDDDELAQLTVMIDSMTVHERRFPDVINGSRKRRIALGSGSQVQDVNRLLKQHKQMQKMMKKVTRRGAMEKMMRGVGQTQPTWRPQRRR</sequence>
<dbReference type="Pfam" id="PF00448">
    <property type="entry name" value="SRP54"/>
    <property type="match status" value="1"/>
</dbReference>
<dbReference type="GO" id="GO:0005786">
    <property type="term" value="C:signal recognition particle, endoplasmic reticulum targeting"/>
    <property type="evidence" value="ECO:0007669"/>
    <property type="project" value="UniProtKB-KW"/>
</dbReference>
<dbReference type="InterPro" id="IPR022941">
    <property type="entry name" value="SRP54"/>
</dbReference>
<dbReference type="Gene3D" id="3.40.50.300">
    <property type="entry name" value="P-loop containing nucleotide triphosphate hydrolases"/>
    <property type="match status" value="1"/>
</dbReference>
<gene>
    <name evidence="10" type="ORF">METZ01_LOCUS87313</name>
</gene>
<dbReference type="InterPro" id="IPR000897">
    <property type="entry name" value="SRP54_GTPase_dom"/>
</dbReference>
<dbReference type="PANTHER" id="PTHR11564:SF5">
    <property type="entry name" value="SIGNAL RECOGNITION PARTICLE SUBUNIT SRP54"/>
    <property type="match status" value="1"/>
</dbReference>